<dbReference type="SUPFAM" id="SSF48403">
    <property type="entry name" value="Ankyrin repeat"/>
    <property type="match status" value="2"/>
</dbReference>
<dbReference type="SMART" id="SM00248">
    <property type="entry name" value="ANK"/>
    <property type="match status" value="12"/>
</dbReference>
<dbReference type="PANTHER" id="PTHR46224">
    <property type="entry name" value="ANKYRIN REPEAT FAMILY PROTEIN"/>
    <property type="match status" value="1"/>
</dbReference>
<dbReference type="SUPFAM" id="SSF48452">
    <property type="entry name" value="TPR-like"/>
    <property type="match status" value="1"/>
</dbReference>
<gene>
    <name evidence="4" type="ORF">QYE76_013253</name>
</gene>
<sequence length="1135" mass="125720">MRRLHDWYLKACRRGDLYLTVYLRDEHYFRGVEEINLELEELFQLFNQDALDKAVISCYCLMKKLECKRGKLLPLGFIDPDTVHEVTVRDFAKDTEDNMVMFLVKQANKEEIFFPYNFKFHFILLIIDLHKGVVKVMDSKRKEYAEWADMAVILQRAWKRFITTVSGKWKPELTFEDYPEPGNNLCGYYVCTFIRDMSYPKAPGTPQSELLVAATVGDLALLERMARKLDRGRSRLAETVEAVKDHGAGALHLAAGNKQAEVCEYLVEDVRVDVDAVDICGRTPLVWAITCKDGNVDIVSYLLDHGANPDNVDKTGFTPLHEAAKKGHSEVVELLLSRGAYVDPFSTDHGTPLHVAAKHKQDSVMKILLDHHADCNKILGSFCSPLMLAIHSRSVKCVNLLLEAGADVKGMRTSTPLQSAAMGGLTDVLKPLLDAGADPDVRDELGLLPIQLAAYFGTRKDVEILFEVTSSRIPAVHDWSVDGIINYTAKSEPKLEDHPLSKMPVAKLKEEGDKAMHKEDYNAALEFYTMAMVIDPDNADSTLMGNRGFCRLLLGNGEGALNDALFCRTVRPDCADSCWLLGYSYVQLKVYEKACDAFLDGLKLKPGFVGIEKALREALRLLKESHSDKKNGSEGLSHQTLPARSHSAAMARPSHEFTYADGTPEMRLLGAATTGDLALLERMARQLDGGRGRLAEAVEAVKDNGVGALHLAAGGKKAEVCEFLVEDVRVDVDAVDMCGRTPLVWAITCKKGKLDIVRYLLDHGANPNNVDKTGCTPLHEATKIGHCEAVELLLSRGAYVDPISTHHGTPLHVAAEHKQDGAMKILLDHGADFNKILDIFNSPLIIAIHSRSVKCVNLLLEAGADVKGVLTATPLQAATRYGLTDVLKPLLDAGADPNVRNEFGHLPIQLVAYFGTRRDVEILFEVTSSRIPAVHDWSVDGIMSYIKSEPKLEDLPLSKMSVVKLKEEGNKALRKKDYNAAIEFYNMVFLVDSVDVDAIMLGNRGFCRLQLGNGEGALSDALLCRTMRPNCAQTCGLQGYSHVQLKEYEKACDAFLDGLKLMPCYVDIENALREGLRLLKKSHADKKNGSEGQISWEVPAKKPTTTLTPTMNGKRKNNSGSRSDRLIIRQGRKQH</sequence>
<feature type="repeat" description="ANK" evidence="1">
    <location>
        <begin position="315"/>
        <end position="347"/>
    </location>
</feature>
<dbReference type="InterPro" id="IPR038765">
    <property type="entry name" value="Papain-like_cys_pep_sf"/>
</dbReference>
<keyword evidence="2" id="KW-0802">TPR repeat</keyword>
<dbReference type="PROSITE" id="PS50297">
    <property type="entry name" value="ANK_REP_REGION"/>
    <property type="match status" value="7"/>
</dbReference>
<dbReference type="SMART" id="SM00028">
    <property type="entry name" value="TPR"/>
    <property type="match status" value="6"/>
</dbReference>
<evidence type="ECO:0000256" key="1">
    <source>
        <dbReference type="PROSITE-ProRule" id="PRU00023"/>
    </source>
</evidence>
<dbReference type="InterPro" id="IPR036770">
    <property type="entry name" value="Ankyrin_rpt-contain_sf"/>
</dbReference>
<dbReference type="EMBL" id="JAUUTY010000001">
    <property type="protein sequence ID" value="KAK1696556.1"/>
    <property type="molecule type" value="Genomic_DNA"/>
</dbReference>
<dbReference type="PROSITE" id="PS50088">
    <property type="entry name" value="ANK_REPEAT"/>
    <property type="match status" value="9"/>
</dbReference>
<dbReference type="Pfam" id="PF00023">
    <property type="entry name" value="Ank"/>
    <property type="match status" value="1"/>
</dbReference>
<feature type="compositionally biased region" description="Low complexity" evidence="3">
    <location>
        <begin position="1101"/>
        <end position="1110"/>
    </location>
</feature>
<dbReference type="Proteomes" id="UP001231189">
    <property type="component" value="Unassembled WGS sequence"/>
</dbReference>
<dbReference type="InterPro" id="IPR011990">
    <property type="entry name" value="TPR-like_helical_dom_sf"/>
</dbReference>
<dbReference type="Pfam" id="PF13181">
    <property type="entry name" value="TPR_8"/>
    <property type="match status" value="1"/>
</dbReference>
<proteinExistence type="predicted"/>
<keyword evidence="1" id="KW-0040">ANK repeat</keyword>
<feature type="repeat" description="TPR" evidence="2">
    <location>
        <begin position="505"/>
        <end position="538"/>
    </location>
</feature>
<reference evidence="4" key="1">
    <citation type="submission" date="2023-07" db="EMBL/GenBank/DDBJ databases">
        <title>A chromosome-level genome assembly of Lolium multiflorum.</title>
        <authorList>
            <person name="Chen Y."/>
            <person name="Copetti D."/>
            <person name="Kolliker R."/>
            <person name="Studer B."/>
        </authorList>
    </citation>
    <scope>NUCLEOTIDE SEQUENCE</scope>
    <source>
        <strain evidence="4">02402/16</strain>
        <tissue evidence="4">Leaf</tissue>
    </source>
</reference>
<dbReference type="InterPro" id="IPR002110">
    <property type="entry name" value="Ankyrin_rpt"/>
</dbReference>
<dbReference type="PANTHER" id="PTHR46224:SF53">
    <property type="entry name" value="OS02G0492900 PROTEIN"/>
    <property type="match status" value="1"/>
</dbReference>
<feature type="repeat" description="ANK" evidence="1">
    <location>
        <begin position="870"/>
        <end position="902"/>
    </location>
</feature>
<keyword evidence="5" id="KW-1185">Reference proteome</keyword>
<dbReference type="InterPro" id="IPR019734">
    <property type="entry name" value="TPR_rpt"/>
</dbReference>
<evidence type="ECO:0000313" key="5">
    <source>
        <dbReference type="Proteomes" id="UP001231189"/>
    </source>
</evidence>
<feature type="repeat" description="ANK" evidence="1">
    <location>
        <begin position="280"/>
        <end position="314"/>
    </location>
</feature>
<evidence type="ECO:0000256" key="3">
    <source>
        <dbReference type="SAM" id="MobiDB-lite"/>
    </source>
</evidence>
<organism evidence="4 5">
    <name type="scientific">Lolium multiflorum</name>
    <name type="common">Italian ryegrass</name>
    <name type="synonym">Lolium perenne subsp. multiflorum</name>
    <dbReference type="NCBI Taxonomy" id="4521"/>
    <lineage>
        <taxon>Eukaryota</taxon>
        <taxon>Viridiplantae</taxon>
        <taxon>Streptophyta</taxon>
        <taxon>Embryophyta</taxon>
        <taxon>Tracheophyta</taxon>
        <taxon>Spermatophyta</taxon>
        <taxon>Magnoliopsida</taxon>
        <taxon>Liliopsida</taxon>
        <taxon>Poales</taxon>
        <taxon>Poaceae</taxon>
        <taxon>BOP clade</taxon>
        <taxon>Pooideae</taxon>
        <taxon>Poodae</taxon>
        <taxon>Poeae</taxon>
        <taxon>Poeae Chloroplast Group 2 (Poeae type)</taxon>
        <taxon>Loliodinae</taxon>
        <taxon>Loliinae</taxon>
        <taxon>Lolium</taxon>
    </lineage>
</organism>
<name>A0AAD8X4N7_LOLMU</name>
<evidence type="ECO:0000313" key="4">
    <source>
        <dbReference type="EMBL" id="KAK1696556.1"/>
    </source>
</evidence>
<comment type="caution">
    <text evidence="4">The sequence shown here is derived from an EMBL/GenBank/DDBJ whole genome shotgun (WGS) entry which is preliminary data.</text>
</comment>
<feature type="repeat" description="ANK" evidence="1">
    <location>
        <begin position="738"/>
        <end position="772"/>
    </location>
</feature>
<dbReference type="InterPro" id="IPR051616">
    <property type="entry name" value="Cul2-RING_E3_ligase_SR"/>
</dbReference>
<dbReference type="PRINTS" id="PR01415">
    <property type="entry name" value="ANKYRIN"/>
</dbReference>
<feature type="repeat" description="ANK" evidence="1">
    <location>
        <begin position="348"/>
        <end position="376"/>
    </location>
</feature>
<dbReference type="AlphaFoldDB" id="A0AAD8X4N7"/>
<dbReference type="Gene3D" id="1.25.40.10">
    <property type="entry name" value="Tetratricopeptide repeat domain"/>
    <property type="match status" value="2"/>
</dbReference>
<dbReference type="Gene3D" id="1.25.40.20">
    <property type="entry name" value="Ankyrin repeat-containing domain"/>
    <property type="match status" value="2"/>
</dbReference>
<accession>A0AAD8X4N7</accession>
<feature type="region of interest" description="Disordered" evidence="3">
    <location>
        <begin position="1086"/>
        <end position="1135"/>
    </location>
</feature>
<dbReference type="Pfam" id="PF12796">
    <property type="entry name" value="Ank_2"/>
    <property type="match status" value="4"/>
</dbReference>
<dbReference type="Gene3D" id="3.40.395.10">
    <property type="entry name" value="Adenoviral Proteinase, Chain A"/>
    <property type="match status" value="1"/>
</dbReference>
<dbReference type="SUPFAM" id="SSF54001">
    <property type="entry name" value="Cysteine proteinases"/>
    <property type="match status" value="1"/>
</dbReference>
<feature type="repeat" description="ANK" evidence="1">
    <location>
        <begin position="412"/>
        <end position="444"/>
    </location>
</feature>
<protein>
    <submittedName>
        <fullName evidence="4">Uncharacterized protein</fullName>
    </submittedName>
</protein>
<feature type="repeat" description="ANK" evidence="1">
    <location>
        <begin position="806"/>
        <end position="838"/>
    </location>
</feature>
<feature type="repeat" description="ANK" evidence="1">
    <location>
        <begin position="773"/>
        <end position="805"/>
    </location>
</feature>
<feature type="repeat" description="ANK" evidence="1">
    <location>
        <begin position="381"/>
        <end position="413"/>
    </location>
</feature>
<evidence type="ECO:0000256" key="2">
    <source>
        <dbReference type="PROSITE-ProRule" id="PRU00339"/>
    </source>
</evidence>
<dbReference type="PROSITE" id="PS50005">
    <property type="entry name" value="TPR"/>
    <property type="match status" value="1"/>
</dbReference>